<evidence type="ECO:0000256" key="1">
    <source>
        <dbReference type="SAM" id="MobiDB-lite"/>
    </source>
</evidence>
<dbReference type="Proteomes" id="UP000254193">
    <property type="component" value="Unassembled WGS sequence"/>
</dbReference>
<sequence length="45" mass="5104">MKSNRNLSEMTETERTGCPLLRRMMMESHHRASNPRGDTGKADAV</sequence>
<reference evidence="2 3" key="1">
    <citation type="submission" date="2018-06" db="EMBL/GenBank/DDBJ databases">
        <authorList>
            <consortium name="Pathogen Informatics"/>
            <person name="Doyle S."/>
        </authorList>
    </citation>
    <scope>NUCLEOTIDE SEQUENCE [LARGE SCALE GENOMIC DNA]</scope>
    <source>
        <strain evidence="2 3">NCTC10616</strain>
    </source>
</reference>
<dbReference type="EMBL" id="UGRO01000002">
    <property type="protein sequence ID" value="SUA16466.1"/>
    <property type="molecule type" value="Genomic_DNA"/>
</dbReference>
<name>A0A378VHY5_NEILA</name>
<feature type="region of interest" description="Disordered" evidence="1">
    <location>
        <begin position="25"/>
        <end position="45"/>
    </location>
</feature>
<evidence type="ECO:0000313" key="2">
    <source>
        <dbReference type="EMBL" id="SUA16466.1"/>
    </source>
</evidence>
<dbReference type="AlphaFoldDB" id="A0A378VHY5"/>
<organism evidence="2 3">
    <name type="scientific">Neisseria lactamica</name>
    <dbReference type="NCBI Taxonomy" id="486"/>
    <lineage>
        <taxon>Bacteria</taxon>
        <taxon>Pseudomonadati</taxon>
        <taxon>Pseudomonadota</taxon>
        <taxon>Betaproteobacteria</taxon>
        <taxon>Neisseriales</taxon>
        <taxon>Neisseriaceae</taxon>
        <taxon>Neisseria</taxon>
    </lineage>
</organism>
<accession>A0A378VHY5</accession>
<keyword evidence="3" id="KW-1185">Reference proteome</keyword>
<gene>
    <name evidence="2" type="ORF">NCTC10616_00104</name>
</gene>
<feature type="compositionally biased region" description="Polar residues" evidence="1">
    <location>
        <begin position="1"/>
        <end position="10"/>
    </location>
</feature>
<feature type="region of interest" description="Disordered" evidence="1">
    <location>
        <begin position="1"/>
        <end position="20"/>
    </location>
</feature>
<evidence type="ECO:0000313" key="3">
    <source>
        <dbReference type="Proteomes" id="UP000254193"/>
    </source>
</evidence>
<protein>
    <submittedName>
        <fullName evidence="2">Putative phage associated protein</fullName>
    </submittedName>
</protein>
<proteinExistence type="predicted"/>